<protein>
    <submittedName>
        <fullName evidence="2">Uncharacterized protein</fullName>
    </submittedName>
</protein>
<reference evidence="2" key="1">
    <citation type="submission" date="2021-03" db="EMBL/GenBank/DDBJ databases">
        <title>Draft genome sequence of rust myrtle Austropuccinia psidii MF-1, a brazilian biotype.</title>
        <authorList>
            <person name="Quecine M.C."/>
            <person name="Pachon D.M.R."/>
            <person name="Bonatelli M.L."/>
            <person name="Correr F.H."/>
            <person name="Franceschini L.M."/>
            <person name="Leite T.F."/>
            <person name="Margarido G.R.A."/>
            <person name="Almeida C.A."/>
            <person name="Ferrarezi J.A."/>
            <person name="Labate C.A."/>
        </authorList>
    </citation>
    <scope>NUCLEOTIDE SEQUENCE</scope>
    <source>
        <strain evidence="2">MF-1</strain>
    </source>
</reference>
<dbReference type="Proteomes" id="UP000765509">
    <property type="component" value="Unassembled WGS sequence"/>
</dbReference>
<dbReference type="EMBL" id="AVOT02092304">
    <property type="protein sequence ID" value="MBW0573531.1"/>
    <property type="molecule type" value="Genomic_DNA"/>
</dbReference>
<organism evidence="2 3">
    <name type="scientific">Austropuccinia psidii MF-1</name>
    <dbReference type="NCBI Taxonomy" id="1389203"/>
    <lineage>
        <taxon>Eukaryota</taxon>
        <taxon>Fungi</taxon>
        <taxon>Dikarya</taxon>
        <taxon>Basidiomycota</taxon>
        <taxon>Pucciniomycotina</taxon>
        <taxon>Pucciniomycetes</taxon>
        <taxon>Pucciniales</taxon>
        <taxon>Sphaerophragmiaceae</taxon>
        <taxon>Austropuccinia</taxon>
    </lineage>
</organism>
<sequence length="424" mass="48591">MESEDKREIKVELAPVNTENIKPKPKEINLTGITTSKRENGNTGNQITQAINHYNFKNPEEIKRKPLTKLLSPIKALKSLSKGIFKNKWKSSVKPVMSIINVTVGERNLHSNPNTSALNSLKEISLKHKITINEDIKPQENHIIQEGSIKSTSKPKKYEELNKKLEYIMKNQSTNGNDYGQANLKKASRKPNIKNNGDKNKSLLPQEVTSPPILFSKLLKPEASLKKGNDEIKKLQLFPSNMDPREESDTYFPEKNDLLHIPTSNKETIFLGYPQHFKAFNPNSKVKKQIQSGNKSIQQEMTAQKESEISKNKYPINLKPQDFTNTRNPMQQYLMENKSESNEIYRSNSINHSANAKEEYSPTPHYHSDKGNINLNLEINYLSLDKAKEIQINKNEEINEDIINRQEKQDQKALSKSTNMEEIE</sequence>
<feature type="compositionally biased region" description="Polar residues" evidence="1">
    <location>
        <begin position="414"/>
        <end position="424"/>
    </location>
</feature>
<evidence type="ECO:0000313" key="2">
    <source>
        <dbReference type="EMBL" id="MBW0573531.1"/>
    </source>
</evidence>
<dbReference type="AlphaFoldDB" id="A0A9Q3PU92"/>
<comment type="caution">
    <text evidence="2">The sequence shown here is derived from an EMBL/GenBank/DDBJ whole genome shotgun (WGS) entry which is preliminary data.</text>
</comment>
<evidence type="ECO:0000256" key="1">
    <source>
        <dbReference type="SAM" id="MobiDB-lite"/>
    </source>
</evidence>
<name>A0A9Q3PU92_9BASI</name>
<proteinExistence type="predicted"/>
<evidence type="ECO:0000313" key="3">
    <source>
        <dbReference type="Proteomes" id="UP000765509"/>
    </source>
</evidence>
<accession>A0A9Q3PU92</accession>
<feature type="compositionally biased region" description="Basic and acidic residues" evidence="1">
    <location>
        <begin position="397"/>
        <end position="413"/>
    </location>
</feature>
<feature type="region of interest" description="Disordered" evidence="1">
    <location>
        <begin position="397"/>
        <end position="424"/>
    </location>
</feature>
<gene>
    <name evidence="2" type="ORF">O181_113246</name>
</gene>
<keyword evidence="3" id="KW-1185">Reference proteome</keyword>